<reference evidence="3" key="1">
    <citation type="submission" date="2020-05" db="EMBL/GenBank/DDBJ databases">
        <title>Phylogenomic resolution of chytrid fungi.</title>
        <authorList>
            <person name="Stajich J.E."/>
            <person name="Amses K."/>
            <person name="Simmons R."/>
            <person name="Seto K."/>
            <person name="Myers J."/>
            <person name="Bonds A."/>
            <person name="Quandt C.A."/>
            <person name="Barry K."/>
            <person name="Liu P."/>
            <person name="Grigoriev I."/>
            <person name="Longcore J.E."/>
            <person name="James T.Y."/>
        </authorList>
    </citation>
    <scope>NUCLEOTIDE SEQUENCE</scope>
    <source>
        <strain evidence="3">JEL0476</strain>
    </source>
</reference>
<dbReference type="InterPro" id="IPR016039">
    <property type="entry name" value="Thiolase-like"/>
</dbReference>
<dbReference type="AlphaFoldDB" id="A0AAD5XVK6"/>
<evidence type="ECO:0000313" key="4">
    <source>
        <dbReference type="Proteomes" id="UP001211065"/>
    </source>
</evidence>
<protein>
    <submittedName>
        <fullName evidence="3">Uncharacterized protein</fullName>
    </submittedName>
</protein>
<dbReference type="GO" id="GO:0016747">
    <property type="term" value="F:acyltransferase activity, transferring groups other than amino-acyl groups"/>
    <property type="evidence" value="ECO:0007669"/>
    <property type="project" value="InterPro"/>
</dbReference>
<dbReference type="InterPro" id="IPR055140">
    <property type="entry name" value="Thiolase_C_2"/>
</dbReference>
<keyword evidence="4" id="KW-1185">Reference proteome</keyword>
<feature type="domain" description="Thiolase N-terminal" evidence="1">
    <location>
        <begin position="9"/>
        <end position="106"/>
    </location>
</feature>
<feature type="domain" description="Thiolase C-terminal" evidence="2">
    <location>
        <begin position="175"/>
        <end position="284"/>
    </location>
</feature>
<dbReference type="Gene3D" id="3.40.47.10">
    <property type="match status" value="2"/>
</dbReference>
<dbReference type="Proteomes" id="UP001211065">
    <property type="component" value="Unassembled WGS sequence"/>
</dbReference>
<dbReference type="Pfam" id="PF00108">
    <property type="entry name" value="Thiolase_N"/>
    <property type="match status" value="1"/>
</dbReference>
<gene>
    <name evidence="3" type="ORF">HK099_004529</name>
</gene>
<dbReference type="PANTHER" id="PTHR42870">
    <property type="entry name" value="ACETYL-COA C-ACETYLTRANSFERASE"/>
    <property type="match status" value="1"/>
</dbReference>
<dbReference type="CDD" id="cd00829">
    <property type="entry name" value="SCP-x_thiolase"/>
    <property type="match status" value="1"/>
</dbReference>
<organism evidence="3 4">
    <name type="scientific">Clydaea vesicula</name>
    <dbReference type="NCBI Taxonomy" id="447962"/>
    <lineage>
        <taxon>Eukaryota</taxon>
        <taxon>Fungi</taxon>
        <taxon>Fungi incertae sedis</taxon>
        <taxon>Chytridiomycota</taxon>
        <taxon>Chytridiomycota incertae sedis</taxon>
        <taxon>Chytridiomycetes</taxon>
        <taxon>Lobulomycetales</taxon>
        <taxon>Lobulomycetaceae</taxon>
        <taxon>Clydaea</taxon>
    </lineage>
</organism>
<accession>A0AAD5XVK6</accession>
<dbReference type="EMBL" id="JADGJW010000321">
    <property type="protein sequence ID" value="KAJ3219952.1"/>
    <property type="molecule type" value="Genomic_DNA"/>
</dbReference>
<evidence type="ECO:0000259" key="1">
    <source>
        <dbReference type="Pfam" id="PF00108"/>
    </source>
</evidence>
<evidence type="ECO:0000259" key="2">
    <source>
        <dbReference type="Pfam" id="PF22691"/>
    </source>
</evidence>
<proteinExistence type="predicted"/>
<sequence>MIVFEKPLTKNWEYYEIGREAGEIALNDARLKFDEIKAAVCSYCYGEPTCGQRAVYELGMTGIPIFNCNNNCSSGSSALMLASSLIKSNEFDCVLALGFEKMEINSVVSAPTSDGGAAVILCSYEYVLKHGLEGNAVEVLSQSMQTDQSKTFDGNFSDVCGLYLAEKGILEKLIRVDVLEVHDCFSPAELMLYEKLGLCEEGKAVELINTLEWVKNENGGEVGLIGDQKKWCVNPSGGLESKGHPIGASGISQCVELCLQLRNEARERQVPGNPKVGLQHNYGIGSSCVLSLYKKFILKNEDSIKCKI</sequence>
<name>A0AAD5XVK6_9FUNG</name>
<dbReference type="PANTHER" id="PTHR42870:SF1">
    <property type="entry name" value="NON-SPECIFIC LIPID-TRANSFER PROTEIN-LIKE 2"/>
    <property type="match status" value="1"/>
</dbReference>
<dbReference type="SUPFAM" id="SSF53901">
    <property type="entry name" value="Thiolase-like"/>
    <property type="match status" value="1"/>
</dbReference>
<comment type="caution">
    <text evidence="3">The sequence shown here is derived from an EMBL/GenBank/DDBJ whole genome shotgun (WGS) entry which is preliminary data.</text>
</comment>
<evidence type="ECO:0000313" key="3">
    <source>
        <dbReference type="EMBL" id="KAJ3219952.1"/>
    </source>
</evidence>
<dbReference type="InterPro" id="IPR020616">
    <property type="entry name" value="Thiolase_N"/>
</dbReference>
<dbReference type="Pfam" id="PF22691">
    <property type="entry name" value="Thiolase_C_1"/>
    <property type="match status" value="1"/>
</dbReference>